<evidence type="ECO:0000313" key="3">
    <source>
        <dbReference type="EMBL" id="KAF2609849.1"/>
    </source>
</evidence>
<accession>A0A8S9LVJ8</accession>
<dbReference type="EMBL" id="QGKW02001660">
    <property type="protein sequence ID" value="KAF2581689.1"/>
    <property type="molecule type" value="Genomic_DNA"/>
</dbReference>
<dbReference type="InterPro" id="IPR002156">
    <property type="entry name" value="RNaseH_domain"/>
</dbReference>
<gene>
    <name evidence="2" type="ORF">F2Q68_00001606</name>
    <name evidence="3" type="ORF">F2Q70_00008555</name>
</gene>
<proteinExistence type="predicted"/>
<dbReference type="GO" id="GO:0004523">
    <property type="term" value="F:RNA-DNA hybrid ribonuclease activity"/>
    <property type="evidence" value="ECO:0007669"/>
    <property type="project" value="InterPro"/>
</dbReference>
<dbReference type="InterPro" id="IPR052929">
    <property type="entry name" value="RNase_H-like_EbsB-rel"/>
</dbReference>
<reference evidence="3" key="1">
    <citation type="submission" date="2019-12" db="EMBL/GenBank/DDBJ databases">
        <title>Genome sequencing and annotation of Brassica cretica.</title>
        <authorList>
            <person name="Studholme D.J."/>
            <person name="Sarris P.F."/>
        </authorList>
    </citation>
    <scope>NUCLEOTIDE SEQUENCE</scope>
    <source>
        <strain evidence="2">PFS-001/15</strain>
        <strain evidence="3">PFS-102/07</strain>
        <tissue evidence="3">Leaf</tissue>
    </source>
</reference>
<name>A0A8S9LVJ8_BRACR</name>
<dbReference type="PANTHER" id="PTHR47074">
    <property type="entry name" value="BNAC02G40300D PROTEIN"/>
    <property type="match status" value="1"/>
</dbReference>
<evidence type="ECO:0000259" key="1">
    <source>
        <dbReference type="Pfam" id="PF13456"/>
    </source>
</evidence>
<protein>
    <recommendedName>
        <fullName evidence="1">RNase H type-1 domain-containing protein</fullName>
    </recommendedName>
</protein>
<dbReference type="GO" id="GO:0003676">
    <property type="term" value="F:nucleic acid binding"/>
    <property type="evidence" value="ECO:0007669"/>
    <property type="project" value="InterPro"/>
</dbReference>
<evidence type="ECO:0000313" key="2">
    <source>
        <dbReference type="EMBL" id="KAF2581689.1"/>
    </source>
</evidence>
<dbReference type="PANTHER" id="PTHR47074:SF53">
    <property type="entry name" value="REVERSE TRANSCRIPTASE-LIKE PROTEIN"/>
    <property type="match status" value="1"/>
</dbReference>
<dbReference type="Proteomes" id="UP000712281">
    <property type="component" value="Unassembled WGS sequence"/>
</dbReference>
<dbReference type="EMBL" id="QGKY02000089">
    <property type="protein sequence ID" value="KAF2609849.1"/>
    <property type="molecule type" value="Genomic_DNA"/>
</dbReference>
<sequence length="125" mass="14489">MIQSVLQNNQQNLKLRSGLCEENKKWEPPLSGYAKCNIHANWRNTKLHTGAALIIQDYRGNVLHHEIDALTFSPNRLTAELRCLEWELESMKDLGYQEVVMVSDLHELTESVMKPSNWPSFRILL</sequence>
<feature type="domain" description="RNase H type-1" evidence="1">
    <location>
        <begin position="38"/>
        <end position="116"/>
    </location>
</feature>
<organism evidence="3">
    <name type="scientific">Brassica cretica</name>
    <name type="common">Mustard</name>
    <dbReference type="NCBI Taxonomy" id="69181"/>
    <lineage>
        <taxon>Eukaryota</taxon>
        <taxon>Viridiplantae</taxon>
        <taxon>Streptophyta</taxon>
        <taxon>Embryophyta</taxon>
        <taxon>Tracheophyta</taxon>
        <taxon>Spermatophyta</taxon>
        <taxon>Magnoliopsida</taxon>
        <taxon>eudicotyledons</taxon>
        <taxon>Gunneridae</taxon>
        <taxon>Pentapetalae</taxon>
        <taxon>rosids</taxon>
        <taxon>malvids</taxon>
        <taxon>Brassicales</taxon>
        <taxon>Brassicaceae</taxon>
        <taxon>Brassiceae</taxon>
        <taxon>Brassica</taxon>
    </lineage>
</organism>
<comment type="caution">
    <text evidence="3">The sequence shown here is derived from an EMBL/GenBank/DDBJ whole genome shotgun (WGS) entry which is preliminary data.</text>
</comment>
<dbReference type="AlphaFoldDB" id="A0A8S9LVJ8"/>
<dbReference type="Pfam" id="PF13456">
    <property type="entry name" value="RVT_3"/>
    <property type="match status" value="1"/>
</dbReference>